<dbReference type="InterPro" id="IPR029063">
    <property type="entry name" value="SAM-dependent_MTases_sf"/>
</dbReference>
<keyword evidence="5" id="KW-1185">Reference proteome</keyword>
<organism evidence="4 5">
    <name type="scientific">Pseudobdellovibrio exovorus JSS</name>
    <dbReference type="NCBI Taxonomy" id="1184267"/>
    <lineage>
        <taxon>Bacteria</taxon>
        <taxon>Pseudomonadati</taxon>
        <taxon>Bdellovibrionota</taxon>
        <taxon>Bdellovibrionia</taxon>
        <taxon>Bdellovibrionales</taxon>
        <taxon>Pseudobdellovibrionaceae</taxon>
        <taxon>Pseudobdellovibrio</taxon>
    </lineage>
</organism>
<dbReference type="InterPro" id="IPR002935">
    <property type="entry name" value="SAM_O-MeTrfase"/>
</dbReference>
<dbReference type="AlphaFoldDB" id="M4VAK5"/>
<evidence type="ECO:0000256" key="3">
    <source>
        <dbReference type="ARBA" id="ARBA00022691"/>
    </source>
</evidence>
<dbReference type="GO" id="GO:0008171">
    <property type="term" value="F:O-methyltransferase activity"/>
    <property type="evidence" value="ECO:0007669"/>
    <property type="project" value="InterPro"/>
</dbReference>
<sequence length="218" mass="24030">MRKVKSDRYSYIESLSEPEDKTKEKARNHSQQIGLDAISLSVVEARLIQFQLQSVSAKKVVEIGTLTGLSASYILEALPQDGKLWTIEKSPQHAELAEDVLDTEIKAGRCQIVVDDAQKALEGLSAEGPFDAVFIDGNKAAYLNYFEWALKNTKVGGVIIADNVFLAGSVWGDMSAQKFSEKQISVLNQMNRMAFQNKSLSSVIIPTEEGMLVCKKLS</sequence>
<name>M4VAK5_9BACT</name>
<dbReference type="Proteomes" id="UP000012040">
    <property type="component" value="Chromosome"/>
</dbReference>
<dbReference type="SUPFAM" id="SSF53335">
    <property type="entry name" value="S-adenosyl-L-methionine-dependent methyltransferases"/>
    <property type="match status" value="1"/>
</dbReference>
<dbReference type="PANTHER" id="PTHR10509">
    <property type="entry name" value="O-METHYLTRANSFERASE-RELATED"/>
    <property type="match status" value="1"/>
</dbReference>
<dbReference type="eggNOG" id="COG4122">
    <property type="taxonomic scope" value="Bacteria"/>
</dbReference>
<keyword evidence="2 4" id="KW-0808">Transferase</keyword>
<reference evidence="4 5" key="1">
    <citation type="journal article" date="2013" name="ISME J.">
        <title>By their genes ye shall know them: genomic signatures of predatory bacteria.</title>
        <authorList>
            <person name="Pasternak Z."/>
            <person name="Pietrokovski S."/>
            <person name="Rotem O."/>
            <person name="Gophna U."/>
            <person name="Lurie-Weinberger M.N."/>
            <person name="Jurkevitch E."/>
        </authorList>
    </citation>
    <scope>NUCLEOTIDE SEQUENCE [LARGE SCALE GENOMIC DNA]</scope>
    <source>
        <strain evidence="4 5">JSS</strain>
    </source>
</reference>
<dbReference type="InterPro" id="IPR050362">
    <property type="entry name" value="Cation-dep_OMT"/>
</dbReference>
<evidence type="ECO:0000256" key="2">
    <source>
        <dbReference type="ARBA" id="ARBA00022679"/>
    </source>
</evidence>
<dbReference type="GO" id="GO:0032259">
    <property type="term" value="P:methylation"/>
    <property type="evidence" value="ECO:0007669"/>
    <property type="project" value="UniProtKB-KW"/>
</dbReference>
<dbReference type="Gene3D" id="3.40.50.150">
    <property type="entry name" value="Vaccinia Virus protein VP39"/>
    <property type="match status" value="1"/>
</dbReference>
<dbReference type="OrthoDB" id="5292650at2"/>
<dbReference type="HOGENOM" id="CLU_067676_4_0_7"/>
<protein>
    <submittedName>
        <fullName evidence="4">O-methyltransferase</fullName>
    </submittedName>
</protein>
<evidence type="ECO:0000313" key="4">
    <source>
        <dbReference type="EMBL" id="AGH96437.1"/>
    </source>
</evidence>
<evidence type="ECO:0000256" key="1">
    <source>
        <dbReference type="ARBA" id="ARBA00022603"/>
    </source>
</evidence>
<dbReference type="GO" id="GO:0008757">
    <property type="term" value="F:S-adenosylmethionine-dependent methyltransferase activity"/>
    <property type="evidence" value="ECO:0007669"/>
    <property type="project" value="TreeGrafter"/>
</dbReference>
<proteinExistence type="predicted"/>
<evidence type="ECO:0000313" key="5">
    <source>
        <dbReference type="Proteomes" id="UP000012040"/>
    </source>
</evidence>
<dbReference type="STRING" id="1184267.A11Q_2221"/>
<dbReference type="PROSITE" id="PS51682">
    <property type="entry name" value="SAM_OMT_I"/>
    <property type="match status" value="1"/>
</dbReference>
<dbReference type="KEGG" id="bex:A11Q_2221"/>
<dbReference type="EMBL" id="CP003537">
    <property type="protein sequence ID" value="AGH96437.1"/>
    <property type="molecule type" value="Genomic_DNA"/>
</dbReference>
<dbReference type="PANTHER" id="PTHR10509:SF14">
    <property type="entry name" value="CAFFEOYL-COA O-METHYLTRANSFERASE 3-RELATED"/>
    <property type="match status" value="1"/>
</dbReference>
<dbReference type="Pfam" id="PF01596">
    <property type="entry name" value="Methyltransf_3"/>
    <property type="match status" value="1"/>
</dbReference>
<dbReference type="RefSeq" id="WP_015470927.1">
    <property type="nucleotide sequence ID" value="NC_020813.1"/>
</dbReference>
<keyword evidence="1 4" id="KW-0489">Methyltransferase</keyword>
<accession>M4VAK5</accession>
<gene>
    <name evidence="4" type="ORF">A11Q_2221</name>
</gene>
<keyword evidence="3" id="KW-0949">S-adenosyl-L-methionine</keyword>
<dbReference type="PATRIC" id="fig|1184267.3.peg.2248"/>